<name>A0ABU2MQC3_9ACTN</name>
<feature type="region of interest" description="Disordered" evidence="2">
    <location>
        <begin position="232"/>
        <end position="269"/>
    </location>
</feature>
<accession>A0ABU2MQC3</accession>
<dbReference type="InterPro" id="IPR008984">
    <property type="entry name" value="SMAD_FHA_dom_sf"/>
</dbReference>
<gene>
    <name evidence="4" type="ORF">RM590_09240</name>
</gene>
<organism evidence="4 5">
    <name type="scientific">Streptomyces litchfieldiae</name>
    <dbReference type="NCBI Taxonomy" id="3075543"/>
    <lineage>
        <taxon>Bacteria</taxon>
        <taxon>Bacillati</taxon>
        <taxon>Actinomycetota</taxon>
        <taxon>Actinomycetes</taxon>
        <taxon>Kitasatosporales</taxon>
        <taxon>Streptomycetaceae</taxon>
        <taxon>Streptomyces</taxon>
    </lineage>
</organism>
<dbReference type="InterPro" id="IPR000253">
    <property type="entry name" value="FHA_dom"/>
</dbReference>
<dbReference type="InterPro" id="IPR050923">
    <property type="entry name" value="Cell_Proc_Reg/RNA_Proc"/>
</dbReference>
<evidence type="ECO:0000313" key="4">
    <source>
        <dbReference type="EMBL" id="MDT0342804.1"/>
    </source>
</evidence>
<comment type="caution">
    <text evidence="4">The sequence shown here is derived from an EMBL/GenBank/DDBJ whole genome shotgun (WGS) entry which is preliminary data.</text>
</comment>
<dbReference type="PANTHER" id="PTHR23308">
    <property type="entry name" value="NUCLEAR INHIBITOR OF PROTEIN PHOSPHATASE-1"/>
    <property type="match status" value="1"/>
</dbReference>
<sequence>MPTCPNGHQTMAEDWCEVCGHRILAPAAAAPPPPPGFPGGPAGLGAPPQPPPYPGQGGPPGFPNPPTAPLPQAELCPQCRTPREAQAPFCEECRYNFLTNSPTTYLPPTPPAPQPVPGAQPMPGGQPMPGQPMPGAQPMPGQRPPMYGQQQPAPPAPPQQQQSGDWVLPPPGGAPVPPQSGPPGYPGMPQPPQQQTAGWLVSVGPDPDYFAAMMRRSGPEAAQLTLPAYAPEQRLPLSGQQVTIGRRRQSTGESPDIDLSHPPEDPGVSHQHAILVQQPDGTWAVVDQDSTNGTTVNGAEDPIQPFVPVPLQEGDRIHIGAWTTLTLYRG</sequence>
<feature type="compositionally biased region" description="Pro residues" evidence="2">
    <location>
        <begin position="29"/>
        <end position="38"/>
    </location>
</feature>
<dbReference type="Gene3D" id="2.60.200.20">
    <property type="match status" value="1"/>
</dbReference>
<feature type="region of interest" description="Disordered" evidence="2">
    <location>
        <begin position="104"/>
        <end position="203"/>
    </location>
</feature>
<feature type="compositionally biased region" description="Pro residues" evidence="2">
    <location>
        <begin position="60"/>
        <end position="69"/>
    </location>
</feature>
<evidence type="ECO:0000313" key="5">
    <source>
        <dbReference type="Proteomes" id="UP001183246"/>
    </source>
</evidence>
<evidence type="ECO:0000256" key="2">
    <source>
        <dbReference type="SAM" id="MobiDB-lite"/>
    </source>
</evidence>
<dbReference type="SUPFAM" id="SSF49879">
    <property type="entry name" value="SMAD/FHA domain"/>
    <property type="match status" value="1"/>
</dbReference>
<protein>
    <submittedName>
        <fullName evidence="4">FHA domain-containing protein</fullName>
    </submittedName>
</protein>
<evidence type="ECO:0000256" key="1">
    <source>
        <dbReference type="ARBA" id="ARBA00022553"/>
    </source>
</evidence>
<evidence type="ECO:0000259" key="3">
    <source>
        <dbReference type="PROSITE" id="PS50006"/>
    </source>
</evidence>
<proteinExistence type="predicted"/>
<dbReference type="Pfam" id="PF00498">
    <property type="entry name" value="FHA"/>
    <property type="match status" value="1"/>
</dbReference>
<feature type="region of interest" description="Disordered" evidence="2">
    <location>
        <begin position="28"/>
        <end position="75"/>
    </location>
</feature>
<dbReference type="RefSeq" id="WP_311703939.1">
    <property type="nucleotide sequence ID" value="NZ_JAVREL010000004.1"/>
</dbReference>
<keyword evidence="1" id="KW-0597">Phosphoprotein</keyword>
<dbReference type="PROSITE" id="PS50006">
    <property type="entry name" value="FHA_DOMAIN"/>
    <property type="match status" value="1"/>
</dbReference>
<dbReference type="Proteomes" id="UP001183246">
    <property type="component" value="Unassembled WGS sequence"/>
</dbReference>
<dbReference type="SMART" id="SM00240">
    <property type="entry name" value="FHA"/>
    <property type="match status" value="1"/>
</dbReference>
<keyword evidence="5" id="KW-1185">Reference proteome</keyword>
<reference evidence="5" key="1">
    <citation type="submission" date="2023-07" db="EMBL/GenBank/DDBJ databases">
        <title>30 novel species of actinomycetes from the DSMZ collection.</title>
        <authorList>
            <person name="Nouioui I."/>
        </authorList>
    </citation>
    <scope>NUCLEOTIDE SEQUENCE [LARGE SCALE GENOMIC DNA]</scope>
    <source>
        <strain evidence="5">DSM 44938</strain>
    </source>
</reference>
<feature type="compositionally biased region" description="Pro residues" evidence="2">
    <location>
        <begin position="168"/>
        <end position="192"/>
    </location>
</feature>
<feature type="compositionally biased region" description="Pro residues" evidence="2">
    <location>
        <begin position="105"/>
        <end position="143"/>
    </location>
</feature>
<dbReference type="EMBL" id="JAVREL010000004">
    <property type="protein sequence ID" value="MDT0342804.1"/>
    <property type="molecule type" value="Genomic_DNA"/>
</dbReference>
<feature type="domain" description="FHA" evidence="3">
    <location>
        <begin position="242"/>
        <end position="301"/>
    </location>
</feature>
<dbReference type="CDD" id="cd00060">
    <property type="entry name" value="FHA"/>
    <property type="match status" value="1"/>
</dbReference>